<proteinExistence type="predicted"/>
<keyword evidence="2" id="KW-0808">Transferase</keyword>
<evidence type="ECO:0000259" key="1">
    <source>
        <dbReference type="Pfam" id="PF00483"/>
    </source>
</evidence>
<feature type="domain" description="Nucleotidyl transferase" evidence="1">
    <location>
        <begin position="2"/>
        <end position="226"/>
    </location>
</feature>
<dbReference type="EMBL" id="LT962688">
    <property type="protein sequence ID" value="SOR28217.1"/>
    <property type="molecule type" value="Genomic_DNA"/>
</dbReference>
<organism evidence="2 3">
    <name type="scientific">Methylorubrum extorquens</name>
    <name type="common">Methylobacterium dichloromethanicum</name>
    <name type="synonym">Methylobacterium extorquens</name>
    <dbReference type="NCBI Taxonomy" id="408"/>
    <lineage>
        <taxon>Bacteria</taxon>
        <taxon>Pseudomonadati</taxon>
        <taxon>Pseudomonadota</taxon>
        <taxon>Alphaproteobacteria</taxon>
        <taxon>Hyphomicrobiales</taxon>
        <taxon>Methylobacteriaceae</taxon>
        <taxon>Methylorubrum</taxon>
    </lineage>
</organism>
<evidence type="ECO:0000313" key="2">
    <source>
        <dbReference type="EMBL" id="SOR28217.1"/>
    </source>
</evidence>
<name>A0A2N9ALI1_METEX</name>
<dbReference type="PANTHER" id="PTHR22572">
    <property type="entry name" value="SUGAR-1-PHOSPHATE GUANYL TRANSFERASE"/>
    <property type="match status" value="1"/>
</dbReference>
<protein>
    <submittedName>
        <fullName evidence="2">Nucleotidyl transferase</fullName>
    </submittedName>
</protein>
<dbReference type="Gene3D" id="3.90.550.10">
    <property type="entry name" value="Spore Coat Polysaccharide Biosynthesis Protein SpsA, Chain A"/>
    <property type="match status" value="1"/>
</dbReference>
<dbReference type="Proteomes" id="UP000233769">
    <property type="component" value="Chromosome tk0001"/>
</dbReference>
<dbReference type="AlphaFoldDB" id="A0A2N9ALI1"/>
<dbReference type="InterPro" id="IPR029044">
    <property type="entry name" value="Nucleotide-diphossugar_trans"/>
</dbReference>
<dbReference type="SUPFAM" id="SSF53448">
    <property type="entry name" value="Nucleotide-diphospho-sugar transferases"/>
    <property type="match status" value="1"/>
</dbReference>
<accession>A0A2N9ALI1</accession>
<gene>
    <name evidence="2" type="ORF">TK0001_1615</name>
</gene>
<reference evidence="3" key="1">
    <citation type="submission" date="2017-10" db="EMBL/GenBank/DDBJ databases">
        <authorList>
            <person name="Regsiter A."/>
            <person name="William W."/>
        </authorList>
    </citation>
    <scope>NUCLEOTIDE SEQUENCE [LARGE SCALE GENOMIC DNA]</scope>
</reference>
<dbReference type="GO" id="GO:0016740">
    <property type="term" value="F:transferase activity"/>
    <property type="evidence" value="ECO:0007669"/>
    <property type="project" value="UniProtKB-KW"/>
</dbReference>
<dbReference type="InterPro" id="IPR050486">
    <property type="entry name" value="Mannose-1P_guanyltransferase"/>
</dbReference>
<dbReference type="InterPro" id="IPR005835">
    <property type="entry name" value="NTP_transferase_dom"/>
</dbReference>
<evidence type="ECO:0000313" key="3">
    <source>
        <dbReference type="Proteomes" id="UP000233769"/>
    </source>
</evidence>
<dbReference type="Pfam" id="PF00483">
    <property type="entry name" value="NTP_transferase"/>
    <property type="match status" value="1"/>
</dbReference>
<sequence length="238" mass="26226">MKAIILAGGKGTRLMPYTAVMPKPLMPIGEMPILELLLRQLRQHGVTDVILAVNHLHHLIRSFFTDGSNLGLNITYRVEDKPLGTSGPIAANLDQLPDHFIVTNGDLLTTLNFSAMVREHLDRGAAATIATHRRTLQADFGALTVGPDLSVSEYREKPAMHFEASMGLYVLSKKAVAPLIPADTFFDMPDLVRALLASSQKVVSYVEDCDWIDIGRPDDYARAQEQFVARPEHFLPAA</sequence>